<dbReference type="OrthoDB" id="1751953at2"/>
<dbReference type="AlphaFoldDB" id="A0A4R1PXB4"/>
<reference evidence="1 2" key="1">
    <citation type="submission" date="2019-03" db="EMBL/GenBank/DDBJ databases">
        <title>Genomic Encyclopedia of Type Strains, Phase IV (KMG-IV): sequencing the most valuable type-strain genomes for metagenomic binning, comparative biology and taxonomic classification.</title>
        <authorList>
            <person name="Goeker M."/>
        </authorList>
    </citation>
    <scope>NUCLEOTIDE SEQUENCE [LARGE SCALE GENOMIC DNA]</scope>
    <source>
        <strain evidence="1 2">DSM 15969</strain>
    </source>
</reference>
<dbReference type="Pfam" id="PF12952">
    <property type="entry name" value="DUF3841"/>
    <property type="match status" value="1"/>
</dbReference>
<dbReference type="EMBL" id="SLUI01000008">
    <property type="protein sequence ID" value="TCL36434.1"/>
    <property type="molecule type" value="Genomic_DNA"/>
</dbReference>
<dbReference type="InterPro" id="IPR024211">
    <property type="entry name" value="DUF3841"/>
</dbReference>
<evidence type="ECO:0000313" key="2">
    <source>
        <dbReference type="Proteomes" id="UP000295063"/>
    </source>
</evidence>
<dbReference type="RefSeq" id="WP_132081065.1">
    <property type="nucleotide sequence ID" value="NZ_DALYTA010000055.1"/>
</dbReference>
<name>A0A4R1PXB4_9FIRM</name>
<protein>
    <submittedName>
        <fullName evidence="1">Uncharacterized protein DUF3841</fullName>
    </submittedName>
</protein>
<comment type="caution">
    <text evidence="1">The sequence shown here is derived from an EMBL/GenBank/DDBJ whole genome shotgun (WGS) entry which is preliminary data.</text>
</comment>
<evidence type="ECO:0000313" key="1">
    <source>
        <dbReference type="EMBL" id="TCL36434.1"/>
    </source>
</evidence>
<dbReference type="Proteomes" id="UP000295063">
    <property type="component" value="Unassembled WGS sequence"/>
</dbReference>
<sequence>MDCHDSQITLYTAQSDEVVQHLLKQGDHYVKLEYIIQKYEEVSAVFLQSYLWYTKHAQQVLAKPKRAESAVWTFCDLRYLDCYPGSQILKLSVPLQHAVFFRMSDWNKVLNRQYIGESEEEEAKFAGKIARFGIGYSGDVYTTPFYPHLKKELQDSWKKLFRYDRQIKETGSCLYPDMQAGLWYIDRQWLQEIIPFP</sequence>
<organism evidence="1 2">
    <name type="scientific">Anaerospora hongkongensis</name>
    <dbReference type="NCBI Taxonomy" id="244830"/>
    <lineage>
        <taxon>Bacteria</taxon>
        <taxon>Bacillati</taxon>
        <taxon>Bacillota</taxon>
        <taxon>Negativicutes</taxon>
        <taxon>Selenomonadales</taxon>
        <taxon>Sporomusaceae</taxon>
        <taxon>Anaerospora</taxon>
    </lineage>
</organism>
<proteinExistence type="predicted"/>
<accession>A0A4R1PXB4</accession>
<keyword evidence="2" id="KW-1185">Reference proteome</keyword>
<gene>
    <name evidence="1" type="ORF">EV210_10871</name>
</gene>